<feature type="compositionally biased region" description="Basic and acidic residues" evidence="1">
    <location>
        <begin position="168"/>
        <end position="181"/>
    </location>
</feature>
<dbReference type="Gene3D" id="3.40.33.10">
    <property type="entry name" value="CAP"/>
    <property type="match status" value="1"/>
</dbReference>
<dbReference type="InterPro" id="IPR014044">
    <property type="entry name" value="CAP_dom"/>
</dbReference>
<evidence type="ECO:0000313" key="4">
    <source>
        <dbReference type="EMBL" id="PZF86497.1"/>
    </source>
</evidence>
<feature type="chain" id="PRO_5038596971" description="SCP domain-containing protein" evidence="2">
    <location>
        <begin position="16"/>
        <end position="288"/>
    </location>
</feature>
<dbReference type="PANTHER" id="PTHR31157:SF1">
    <property type="entry name" value="SCP DOMAIN-CONTAINING PROTEIN"/>
    <property type="match status" value="1"/>
</dbReference>
<feature type="compositionally biased region" description="Acidic residues" evidence="1">
    <location>
        <begin position="115"/>
        <end position="129"/>
    </location>
</feature>
<feature type="compositionally biased region" description="Low complexity" evidence="1">
    <location>
        <begin position="152"/>
        <end position="166"/>
    </location>
</feature>
<name>A0A2W2CDX1_9ACTN</name>
<feature type="signal peptide" evidence="2">
    <location>
        <begin position="1"/>
        <end position="15"/>
    </location>
</feature>
<organism evidence="4 5">
    <name type="scientific">Jiangella anatolica</name>
    <dbReference type="NCBI Taxonomy" id="2670374"/>
    <lineage>
        <taxon>Bacteria</taxon>
        <taxon>Bacillati</taxon>
        <taxon>Actinomycetota</taxon>
        <taxon>Actinomycetes</taxon>
        <taxon>Jiangellales</taxon>
        <taxon>Jiangellaceae</taxon>
        <taxon>Jiangella</taxon>
    </lineage>
</organism>
<dbReference type="InterPro" id="IPR035940">
    <property type="entry name" value="CAP_sf"/>
</dbReference>
<feature type="region of interest" description="Disordered" evidence="1">
    <location>
        <begin position="24"/>
        <end position="186"/>
    </location>
</feature>
<evidence type="ECO:0000313" key="5">
    <source>
        <dbReference type="Proteomes" id="UP000248764"/>
    </source>
</evidence>
<dbReference type="CDD" id="cd05379">
    <property type="entry name" value="CAP_bacterial"/>
    <property type="match status" value="1"/>
</dbReference>
<evidence type="ECO:0000259" key="3">
    <source>
        <dbReference type="Pfam" id="PF00188"/>
    </source>
</evidence>
<evidence type="ECO:0000256" key="1">
    <source>
        <dbReference type="SAM" id="MobiDB-lite"/>
    </source>
</evidence>
<proteinExistence type="predicted"/>
<dbReference type="EMBL" id="POTW01000002">
    <property type="protein sequence ID" value="PZF86497.1"/>
    <property type="molecule type" value="Genomic_DNA"/>
</dbReference>
<keyword evidence="2" id="KW-0732">Signal</keyword>
<dbReference type="Pfam" id="PF00188">
    <property type="entry name" value="CAP"/>
    <property type="match status" value="1"/>
</dbReference>
<dbReference type="AlphaFoldDB" id="A0A2W2CDX1"/>
<gene>
    <name evidence="4" type="ORF">C1I92_01440</name>
</gene>
<dbReference type="PANTHER" id="PTHR31157">
    <property type="entry name" value="SCP DOMAIN-CONTAINING PROTEIN"/>
    <property type="match status" value="1"/>
</dbReference>
<dbReference type="PRINTS" id="PR01217">
    <property type="entry name" value="PRICHEXTENSN"/>
</dbReference>
<evidence type="ECO:0000256" key="2">
    <source>
        <dbReference type="SAM" id="SignalP"/>
    </source>
</evidence>
<dbReference type="SUPFAM" id="SSF55797">
    <property type="entry name" value="PR-1-like"/>
    <property type="match status" value="1"/>
</dbReference>
<keyword evidence="5" id="KW-1185">Reference proteome</keyword>
<comment type="caution">
    <text evidence="4">The sequence shown here is derived from an EMBL/GenBank/DDBJ whole genome shotgun (WGS) entry which is preliminary data.</text>
</comment>
<feature type="domain" description="SCP" evidence="3">
    <location>
        <begin position="178"/>
        <end position="274"/>
    </location>
</feature>
<feature type="compositionally biased region" description="Low complexity" evidence="1">
    <location>
        <begin position="33"/>
        <end position="69"/>
    </location>
</feature>
<protein>
    <recommendedName>
        <fullName evidence="3">SCP domain-containing protein</fullName>
    </recommendedName>
</protein>
<reference evidence="4 5" key="1">
    <citation type="submission" date="2018-01" db="EMBL/GenBank/DDBJ databases">
        <title>Draft genome sequence of Jiangella sp. GTF31.</title>
        <authorList>
            <person name="Sahin N."/>
            <person name="Ay H."/>
            <person name="Saygin H."/>
        </authorList>
    </citation>
    <scope>NUCLEOTIDE SEQUENCE [LARGE SCALE GENOMIC DNA]</scope>
    <source>
        <strain evidence="4 5">GTF31</strain>
    </source>
</reference>
<accession>A0A2W2CDX1</accession>
<sequence length="288" mass="30083">MVLVGLLAIAGVVMAITDGPPVLHARAEGGSGEPDFTTGEPTPEPGDSPSGSPSDPGETPSPSDSGSGDPSEDSSDGPGGSGDSGDGSDDVPGDEYVATTPPRDPDSPDPSEPSEPTEEPSEDPSDEPSPEPSEPTDRPTTEPSEPSEPTDDPTSGFPDLPIIELSSSEEKLLDSAEEARSEAGCPALRVDPRLTTAAREHSEDMRERLYFSHVSPDGLTPEDRAAAEGYTAPVGENLSYGLHSAQQVVRDWEGEERDRLLDCSYTSVGIGVERGLLSAWWTLMLGTD</sequence>
<dbReference type="Proteomes" id="UP000248764">
    <property type="component" value="Unassembled WGS sequence"/>
</dbReference>